<reference evidence="3 4" key="1">
    <citation type="submission" date="2017-12" db="EMBL/GenBank/DDBJ databases">
        <title>Sequencing, de novo assembly and annotation of complete genome of a new Thraustochytrid species, strain FCC1311.</title>
        <authorList>
            <person name="Sedici K."/>
            <person name="Godart F."/>
            <person name="Aiese Cigliano R."/>
            <person name="Sanseverino W."/>
            <person name="Barakat M."/>
            <person name="Ortet P."/>
            <person name="Marechal E."/>
            <person name="Cagnac O."/>
            <person name="Amato A."/>
        </authorList>
    </citation>
    <scope>NUCLEOTIDE SEQUENCE [LARGE SCALE GENOMIC DNA]</scope>
</reference>
<evidence type="ECO:0000313" key="4">
    <source>
        <dbReference type="Proteomes" id="UP000241890"/>
    </source>
</evidence>
<name>A0A2R5GHQ4_9STRA</name>
<dbReference type="Proteomes" id="UP000241890">
    <property type="component" value="Unassembled WGS sequence"/>
</dbReference>
<dbReference type="EMBL" id="BEYU01000067">
    <property type="protein sequence ID" value="GBG29869.1"/>
    <property type="molecule type" value="Genomic_DNA"/>
</dbReference>
<keyword evidence="4" id="KW-1185">Reference proteome</keyword>
<dbReference type="Pfam" id="PF08213">
    <property type="entry name" value="COX24_C"/>
    <property type="match status" value="1"/>
</dbReference>
<evidence type="ECO:0000313" key="3">
    <source>
        <dbReference type="EMBL" id="GBG29869.1"/>
    </source>
</evidence>
<dbReference type="InterPro" id="IPR013177">
    <property type="entry name" value="Ribosomal_mS38_C"/>
</dbReference>
<dbReference type="AlphaFoldDB" id="A0A2R5GHQ4"/>
<protein>
    <recommendedName>
        <fullName evidence="2">Ribosomal protein mS38 C-terminal domain-containing protein</fullName>
    </recommendedName>
</protein>
<evidence type="ECO:0000259" key="2">
    <source>
        <dbReference type="SMART" id="SM01155"/>
    </source>
</evidence>
<proteinExistence type="predicted"/>
<gene>
    <name evidence="3" type="ORF">FCC1311_060892</name>
</gene>
<dbReference type="SMART" id="SM01155">
    <property type="entry name" value="DUF1713"/>
    <property type="match status" value="1"/>
</dbReference>
<evidence type="ECO:0000256" key="1">
    <source>
        <dbReference type="SAM" id="MobiDB-lite"/>
    </source>
</evidence>
<sequence length="108" mass="11870">MAARGMASLAQAERPAARWTAATREGLAAAPGQRGAVLEASELAAVLRVMQPLLGAVEAPLIASEAEMTAAPEWVGDFQMSSVLKKRRKKMTKHKLRKRRKKDRYKNK</sequence>
<comment type="caution">
    <text evidence="3">The sequence shown here is derived from an EMBL/GenBank/DDBJ whole genome shotgun (WGS) entry which is preliminary data.</text>
</comment>
<feature type="domain" description="Ribosomal protein mS38 C-terminal" evidence="2">
    <location>
        <begin position="79"/>
        <end position="108"/>
    </location>
</feature>
<accession>A0A2R5GHQ4</accession>
<feature type="region of interest" description="Disordered" evidence="1">
    <location>
        <begin position="85"/>
        <end position="108"/>
    </location>
</feature>
<dbReference type="InParanoid" id="A0A2R5GHQ4"/>
<organism evidence="3 4">
    <name type="scientific">Hondaea fermentalgiana</name>
    <dbReference type="NCBI Taxonomy" id="2315210"/>
    <lineage>
        <taxon>Eukaryota</taxon>
        <taxon>Sar</taxon>
        <taxon>Stramenopiles</taxon>
        <taxon>Bigyra</taxon>
        <taxon>Labyrinthulomycetes</taxon>
        <taxon>Thraustochytrida</taxon>
        <taxon>Thraustochytriidae</taxon>
        <taxon>Hondaea</taxon>
    </lineage>
</organism>